<evidence type="ECO:0000313" key="3">
    <source>
        <dbReference type="EMBL" id="MEQ2471739.1"/>
    </source>
</evidence>
<protein>
    <recommendedName>
        <fullName evidence="5">Collagen-like protein</fullName>
    </recommendedName>
</protein>
<keyword evidence="2" id="KW-0812">Transmembrane</keyword>
<evidence type="ECO:0008006" key="5">
    <source>
        <dbReference type="Google" id="ProtNLM"/>
    </source>
</evidence>
<keyword evidence="4" id="KW-1185">Reference proteome</keyword>
<feature type="transmembrane region" description="Helical" evidence="2">
    <location>
        <begin position="128"/>
        <end position="150"/>
    </location>
</feature>
<dbReference type="Gene3D" id="2.60.120.220">
    <property type="entry name" value="Satellite virus coat domain"/>
    <property type="match status" value="1"/>
</dbReference>
<sequence length="155" mass="15963">MDTEVKAVGNTPEIGENGNWFIDGEDTGYLAVARDGVTPTVGENGNWWLGDLDTGVPAKGQDGEKGEDGKDGTVAAGIDGAQINEEGDLILTLADGTTINAGRVRDDQDNSEPENTESTPPAIGASTVVAICLAGASLLGIGITLTILLIRKRGR</sequence>
<dbReference type="RefSeq" id="WP_349163929.1">
    <property type="nucleotide sequence ID" value="NZ_JBBMFE010000003.1"/>
</dbReference>
<name>A0ABV1FGV9_9FIRM</name>
<evidence type="ECO:0000313" key="4">
    <source>
        <dbReference type="Proteomes" id="UP001438008"/>
    </source>
</evidence>
<feature type="compositionally biased region" description="Basic and acidic residues" evidence="1">
    <location>
        <begin position="61"/>
        <end position="71"/>
    </location>
</feature>
<evidence type="ECO:0000256" key="2">
    <source>
        <dbReference type="SAM" id="Phobius"/>
    </source>
</evidence>
<evidence type="ECO:0000256" key="1">
    <source>
        <dbReference type="SAM" id="MobiDB-lite"/>
    </source>
</evidence>
<gene>
    <name evidence="3" type="ORF">WMO29_04435</name>
</gene>
<accession>A0ABV1FGV9</accession>
<proteinExistence type="predicted"/>
<dbReference type="EMBL" id="JBBMFE010000003">
    <property type="protein sequence ID" value="MEQ2471739.1"/>
    <property type="molecule type" value="Genomic_DNA"/>
</dbReference>
<reference evidence="3 4" key="1">
    <citation type="submission" date="2024-03" db="EMBL/GenBank/DDBJ databases">
        <title>Human intestinal bacterial collection.</title>
        <authorList>
            <person name="Pauvert C."/>
            <person name="Hitch T.C.A."/>
            <person name="Clavel T."/>
        </authorList>
    </citation>
    <scope>NUCLEOTIDE SEQUENCE [LARGE SCALE GENOMIC DNA]</scope>
    <source>
        <strain evidence="3 4">CLA-AA-H132</strain>
    </source>
</reference>
<comment type="caution">
    <text evidence="3">The sequence shown here is derived from an EMBL/GenBank/DDBJ whole genome shotgun (WGS) entry which is preliminary data.</text>
</comment>
<keyword evidence="2" id="KW-1133">Transmembrane helix</keyword>
<dbReference type="Proteomes" id="UP001438008">
    <property type="component" value="Unassembled WGS sequence"/>
</dbReference>
<feature type="region of interest" description="Disordered" evidence="1">
    <location>
        <begin position="102"/>
        <end position="122"/>
    </location>
</feature>
<organism evidence="3 4">
    <name type="scientific">Laedolimicola intestinihominis</name>
    <dbReference type="NCBI Taxonomy" id="3133166"/>
    <lineage>
        <taxon>Bacteria</taxon>
        <taxon>Bacillati</taxon>
        <taxon>Bacillota</taxon>
        <taxon>Clostridia</taxon>
        <taxon>Lachnospirales</taxon>
        <taxon>Lachnospiraceae</taxon>
        <taxon>Laedolimicola</taxon>
    </lineage>
</organism>
<keyword evidence="2" id="KW-0472">Membrane</keyword>
<feature type="region of interest" description="Disordered" evidence="1">
    <location>
        <begin position="45"/>
        <end position="73"/>
    </location>
</feature>